<reference evidence="3" key="1">
    <citation type="submission" date="2020-10" db="EMBL/GenBank/DDBJ databases">
        <authorList>
            <person name="Castelo-Branco R."/>
            <person name="Eusebio N."/>
            <person name="Adriana R."/>
            <person name="Vieira A."/>
            <person name="Brugerolle De Fraissinette N."/>
            <person name="Rezende De Castro R."/>
            <person name="Schneider M.P."/>
            <person name="Vasconcelos V."/>
            <person name="Leao P.N."/>
        </authorList>
    </citation>
    <scope>NUCLEOTIDE SEQUENCE</scope>
    <source>
        <strain evidence="3">LEGE 07310</strain>
    </source>
</reference>
<accession>A0A8J7AUE2</accession>
<protein>
    <submittedName>
        <fullName evidence="3">Uncharacterized protein</fullName>
    </submittedName>
</protein>
<evidence type="ECO:0000313" key="4">
    <source>
        <dbReference type="Proteomes" id="UP000636505"/>
    </source>
</evidence>
<keyword evidence="4" id="KW-1185">Reference proteome</keyword>
<dbReference type="EMBL" id="JADEXG010000061">
    <property type="protein sequence ID" value="MBE9079584.1"/>
    <property type="molecule type" value="Genomic_DNA"/>
</dbReference>
<name>A0A8J7AUE2_9CYAN</name>
<sequence length="192" mass="20471">MTSSHPSNSSPPAGRSAGSEAANAGSYAPSVPMSVYRELAAELQATKAMVDSLSSQNHYLAQQNHLLKQEIHRAVQVTLTLGQFAGVTPQPADFVPEAPQPSANTAVHRTGSSPADNRPAPHPSAEPAPSGIRPLEQLSKLFTEQPEANRLNSESQEPKDMSSLWLILSITIIILTAFGAGFLIMRPLLSDR</sequence>
<evidence type="ECO:0000256" key="1">
    <source>
        <dbReference type="SAM" id="MobiDB-lite"/>
    </source>
</evidence>
<feature type="compositionally biased region" description="Polar residues" evidence="1">
    <location>
        <begin position="1"/>
        <end position="11"/>
    </location>
</feature>
<keyword evidence="2" id="KW-0812">Transmembrane</keyword>
<dbReference type="AlphaFoldDB" id="A0A8J7AUE2"/>
<gene>
    <name evidence="3" type="ORF">IQ241_20170</name>
</gene>
<keyword evidence="2" id="KW-0472">Membrane</keyword>
<dbReference type="RefSeq" id="WP_193910691.1">
    <property type="nucleotide sequence ID" value="NZ_JADEXG010000061.1"/>
</dbReference>
<evidence type="ECO:0000256" key="2">
    <source>
        <dbReference type="SAM" id="Phobius"/>
    </source>
</evidence>
<keyword evidence="2" id="KW-1133">Transmembrane helix</keyword>
<feature type="region of interest" description="Disordered" evidence="1">
    <location>
        <begin position="1"/>
        <end position="27"/>
    </location>
</feature>
<proteinExistence type="predicted"/>
<organism evidence="3 4">
    <name type="scientific">Vasconcelosia minhoensis LEGE 07310</name>
    <dbReference type="NCBI Taxonomy" id="915328"/>
    <lineage>
        <taxon>Bacteria</taxon>
        <taxon>Bacillati</taxon>
        <taxon>Cyanobacteriota</taxon>
        <taxon>Cyanophyceae</taxon>
        <taxon>Nodosilineales</taxon>
        <taxon>Cymatolegaceae</taxon>
        <taxon>Vasconcelosia</taxon>
        <taxon>Vasconcelosia minhoensis</taxon>
    </lineage>
</organism>
<comment type="caution">
    <text evidence="3">The sequence shown here is derived from an EMBL/GenBank/DDBJ whole genome shotgun (WGS) entry which is preliminary data.</text>
</comment>
<feature type="region of interest" description="Disordered" evidence="1">
    <location>
        <begin position="91"/>
        <end position="132"/>
    </location>
</feature>
<evidence type="ECO:0000313" key="3">
    <source>
        <dbReference type="EMBL" id="MBE9079584.1"/>
    </source>
</evidence>
<feature type="transmembrane region" description="Helical" evidence="2">
    <location>
        <begin position="164"/>
        <end position="185"/>
    </location>
</feature>
<dbReference type="Proteomes" id="UP000636505">
    <property type="component" value="Unassembled WGS sequence"/>
</dbReference>
<feature type="compositionally biased region" description="Polar residues" evidence="1">
    <location>
        <begin position="101"/>
        <end position="115"/>
    </location>
</feature>